<sequence>MKKSIKYAGFAAATLIAAAPVAAPILNATSMAPNTENTAKASFGTSTQEDAYNTFDSTFKNYNSATQLDFVHGATFALLQSQNRLPYSAEMVNGILRPLHPQYQSSLNDLSVVALLNQIVFVVVPADGQTTSEWQTAMRAAGQHGGQVNYRIVGLAMSDVADHALWSNQQLVKYFEPVKLNGKALDKTVYAKTSVTQQEVHAMNINFETPVDGYVGQSKSDFSTTGKYPITIQDNLGNKVDPQDVTSTFFNGLDLATIINGTTLPKAGKVVQKMTVKFNRNEYNALFNDLDQITINGEEYSGGLLSKVWDKVNNSVTLTRQIDVTLDNYTDKDIKGVVTTPIVNMGDSSIVTHMYDGKGNRISGRALAQGTDWYTDTKRLNNNTGEVMYRVSTNEWVKAADISYADKDTDTDTGDTAGLTDITNLPANSTVTLDGPAGFVYSLYGSDGKTASRGLAGDSAWLADKQAKDSNGNVYYRVSTNEWIMQGTGVTLK</sequence>
<feature type="signal peptide" evidence="1">
    <location>
        <begin position="1"/>
        <end position="22"/>
    </location>
</feature>
<organism evidence="2 3">
    <name type="scientific">Companilactobacillus ginsenosidimutans</name>
    <dbReference type="NCBI Taxonomy" id="1007676"/>
    <lineage>
        <taxon>Bacteria</taxon>
        <taxon>Bacillati</taxon>
        <taxon>Bacillota</taxon>
        <taxon>Bacilli</taxon>
        <taxon>Lactobacillales</taxon>
        <taxon>Lactobacillaceae</taxon>
        <taxon>Companilactobacillus</taxon>
    </lineage>
</organism>
<evidence type="ECO:0008006" key="4">
    <source>
        <dbReference type="Google" id="ProtNLM"/>
    </source>
</evidence>
<accession>A0A0H4QMX1</accession>
<protein>
    <recommendedName>
        <fullName evidence="4">Surface layer protein A domain-containing protein</fullName>
    </recommendedName>
</protein>
<dbReference type="AlphaFoldDB" id="A0A0H4QMX1"/>
<reference evidence="3" key="1">
    <citation type="submission" date="2015-07" db="EMBL/GenBank/DDBJ databases">
        <title>Lactobacillus ginsenosidimutans/EMML 3141/ whole genome sequencing.</title>
        <authorList>
            <person name="Kim M.K."/>
            <person name="Im W.-T."/>
            <person name="Srinivasan S."/>
            <person name="Lee J.-J."/>
        </authorList>
    </citation>
    <scope>NUCLEOTIDE SEQUENCE [LARGE SCALE GENOMIC DNA]</scope>
    <source>
        <strain evidence="3">EMML 3041</strain>
    </source>
</reference>
<evidence type="ECO:0000313" key="2">
    <source>
        <dbReference type="EMBL" id="AKP68068.1"/>
    </source>
</evidence>
<keyword evidence="3" id="KW-1185">Reference proteome</keyword>
<dbReference type="KEGG" id="lgn:ABM34_11340"/>
<keyword evidence="1" id="KW-0732">Signal</keyword>
<gene>
    <name evidence="2" type="ORF">ABM34_11340</name>
</gene>
<dbReference type="EMBL" id="CP012034">
    <property type="protein sequence ID" value="AKP68068.1"/>
    <property type="molecule type" value="Genomic_DNA"/>
</dbReference>
<dbReference type="RefSeq" id="WP_048705832.1">
    <property type="nucleotide sequence ID" value="NZ_CP012034.1"/>
</dbReference>
<dbReference type="PATRIC" id="fig|1007676.4.peg.2294"/>
<dbReference type="Proteomes" id="UP000036106">
    <property type="component" value="Chromosome"/>
</dbReference>
<name>A0A0H4QMX1_9LACO</name>
<dbReference type="OrthoDB" id="2255993at2"/>
<feature type="chain" id="PRO_5038959245" description="Surface layer protein A domain-containing protein" evidence="1">
    <location>
        <begin position="23"/>
        <end position="493"/>
    </location>
</feature>
<evidence type="ECO:0000313" key="3">
    <source>
        <dbReference type="Proteomes" id="UP000036106"/>
    </source>
</evidence>
<evidence type="ECO:0000256" key="1">
    <source>
        <dbReference type="SAM" id="SignalP"/>
    </source>
</evidence>
<proteinExistence type="predicted"/>